<feature type="domain" description="Response regulatory" evidence="4">
    <location>
        <begin position="10"/>
        <end position="122"/>
    </location>
</feature>
<dbReference type="PANTHER" id="PTHR37299">
    <property type="entry name" value="TRANSCRIPTIONAL REGULATOR-RELATED"/>
    <property type="match status" value="1"/>
</dbReference>
<reference evidence="6" key="2">
    <citation type="submission" date="2021-04" db="EMBL/GenBank/DDBJ databases">
        <authorList>
            <person name="Gilroy R."/>
        </authorList>
    </citation>
    <scope>NUCLEOTIDE SEQUENCE</scope>
    <source>
        <strain evidence="6">ChiSjej1B19-8411</strain>
    </source>
</reference>
<dbReference type="PROSITE" id="PS50110">
    <property type="entry name" value="RESPONSE_REGULATORY"/>
    <property type="match status" value="1"/>
</dbReference>
<keyword evidence="6" id="KW-0238">DNA-binding</keyword>
<feature type="modified residue" description="4-aspartylphosphate" evidence="3">
    <location>
        <position position="59"/>
    </location>
</feature>
<dbReference type="PROSITE" id="PS50930">
    <property type="entry name" value="HTH_LYTTR"/>
    <property type="match status" value="1"/>
</dbReference>
<organism evidence="6 7">
    <name type="scientific">Candidatus Blautia gallistercoris</name>
    <dbReference type="NCBI Taxonomy" id="2838490"/>
    <lineage>
        <taxon>Bacteria</taxon>
        <taxon>Bacillati</taxon>
        <taxon>Bacillota</taxon>
        <taxon>Clostridia</taxon>
        <taxon>Lachnospirales</taxon>
        <taxon>Lachnospiraceae</taxon>
        <taxon>Blautia</taxon>
    </lineage>
</organism>
<dbReference type="GO" id="GO:0000156">
    <property type="term" value="F:phosphorelay response regulator activity"/>
    <property type="evidence" value="ECO:0007669"/>
    <property type="project" value="InterPro"/>
</dbReference>
<evidence type="ECO:0000313" key="7">
    <source>
        <dbReference type="Proteomes" id="UP000886817"/>
    </source>
</evidence>
<dbReference type="PANTHER" id="PTHR37299:SF1">
    <property type="entry name" value="STAGE 0 SPORULATION PROTEIN A HOMOLOG"/>
    <property type="match status" value="1"/>
</dbReference>
<dbReference type="InterPro" id="IPR007492">
    <property type="entry name" value="LytTR_DNA-bd_dom"/>
</dbReference>
<comment type="caution">
    <text evidence="6">The sequence shown here is derived from an EMBL/GenBank/DDBJ whole genome shotgun (WGS) entry which is preliminary data.</text>
</comment>
<gene>
    <name evidence="6" type="ORF">IAA45_03290</name>
</gene>
<dbReference type="GO" id="GO:0003677">
    <property type="term" value="F:DNA binding"/>
    <property type="evidence" value="ECO:0007669"/>
    <property type="project" value="UniProtKB-KW"/>
</dbReference>
<keyword evidence="3" id="KW-0597">Phosphoprotein</keyword>
<evidence type="ECO:0000256" key="2">
    <source>
        <dbReference type="ARBA" id="ARBA00024867"/>
    </source>
</evidence>
<sequence length="243" mass="27943">MDHSASGTCVIAVCDDEEVMTRKVAQWIREWNPAAEVHCFSSGEELLEHYRDYQAVFLDIDMGGINGIETGRRIRKIDKKTKIVYLTAYRDYAAGAFGVHAFQYLLKPVSKKAVHHVLEEIFSYMEQMKPSPILDFQTAGGLVCIPADEIYFFEYESRRIRMVTAEEEYLMSGRIGSVAGRMESFGFSVPHQSFVVNMLHVKNVKDQRIVLDNGMEIPLSQKKQKTWKQELTAYLSSRLENRR</sequence>
<comment type="function">
    <text evidence="2">May play the central regulatory role in sporulation. It may be an element of the effector pathway responsible for the activation of sporulation genes in response to nutritional stress. Spo0A may act in concert with spo0H (a sigma factor) to control the expression of some genes that are critical to the sporulation process.</text>
</comment>
<dbReference type="SUPFAM" id="SSF52172">
    <property type="entry name" value="CheY-like"/>
    <property type="match status" value="1"/>
</dbReference>
<evidence type="ECO:0000256" key="1">
    <source>
        <dbReference type="ARBA" id="ARBA00018672"/>
    </source>
</evidence>
<accession>A0A9D1WH43</accession>
<dbReference type="InterPro" id="IPR011006">
    <property type="entry name" value="CheY-like_superfamily"/>
</dbReference>
<dbReference type="SMART" id="SM00850">
    <property type="entry name" value="LytTR"/>
    <property type="match status" value="1"/>
</dbReference>
<dbReference type="Pfam" id="PF00072">
    <property type="entry name" value="Response_reg"/>
    <property type="match status" value="1"/>
</dbReference>
<evidence type="ECO:0000259" key="4">
    <source>
        <dbReference type="PROSITE" id="PS50110"/>
    </source>
</evidence>
<dbReference type="Gene3D" id="2.40.50.1020">
    <property type="entry name" value="LytTr DNA-binding domain"/>
    <property type="match status" value="1"/>
</dbReference>
<dbReference type="Gene3D" id="3.40.50.2300">
    <property type="match status" value="1"/>
</dbReference>
<dbReference type="EMBL" id="DXEX01000077">
    <property type="protein sequence ID" value="HIX58722.1"/>
    <property type="molecule type" value="Genomic_DNA"/>
</dbReference>
<dbReference type="InterPro" id="IPR001789">
    <property type="entry name" value="Sig_transdc_resp-reg_receiver"/>
</dbReference>
<name>A0A9D1WH43_9FIRM</name>
<feature type="domain" description="HTH LytTR-type" evidence="5">
    <location>
        <begin position="134"/>
        <end position="233"/>
    </location>
</feature>
<dbReference type="Proteomes" id="UP000886817">
    <property type="component" value="Unassembled WGS sequence"/>
</dbReference>
<reference evidence="6" key="1">
    <citation type="journal article" date="2021" name="PeerJ">
        <title>Extensive microbial diversity within the chicken gut microbiome revealed by metagenomics and culture.</title>
        <authorList>
            <person name="Gilroy R."/>
            <person name="Ravi A."/>
            <person name="Getino M."/>
            <person name="Pursley I."/>
            <person name="Horton D.L."/>
            <person name="Alikhan N.F."/>
            <person name="Baker D."/>
            <person name="Gharbi K."/>
            <person name="Hall N."/>
            <person name="Watson M."/>
            <person name="Adriaenssens E.M."/>
            <person name="Foster-Nyarko E."/>
            <person name="Jarju S."/>
            <person name="Secka A."/>
            <person name="Antonio M."/>
            <person name="Oren A."/>
            <person name="Chaudhuri R.R."/>
            <person name="La Ragione R."/>
            <person name="Hildebrand F."/>
            <person name="Pallen M.J."/>
        </authorList>
    </citation>
    <scope>NUCLEOTIDE SEQUENCE</scope>
    <source>
        <strain evidence="6">ChiSjej1B19-8411</strain>
    </source>
</reference>
<protein>
    <recommendedName>
        <fullName evidence="1">Stage 0 sporulation protein A homolog</fullName>
    </recommendedName>
</protein>
<dbReference type="AlphaFoldDB" id="A0A9D1WH43"/>
<evidence type="ECO:0000313" key="6">
    <source>
        <dbReference type="EMBL" id="HIX58722.1"/>
    </source>
</evidence>
<dbReference type="SMART" id="SM00448">
    <property type="entry name" value="REC"/>
    <property type="match status" value="1"/>
</dbReference>
<dbReference type="Pfam" id="PF04397">
    <property type="entry name" value="LytTR"/>
    <property type="match status" value="1"/>
</dbReference>
<evidence type="ECO:0000259" key="5">
    <source>
        <dbReference type="PROSITE" id="PS50930"/>
    </source>
</evidence>
<proteinExistence type="predicted"/>
<evidence type="ECO:0000256" key="3">
    <source>
        <dbReference type="PROSITE-ProRule" id="PRU00169"/>
    </source>
</evidence>
<dbReference type="InterPro" id="IPR046947">
    <property type="entry name" value="LytR-like"/>
</dbReference>